<evidence type="ECO:0008006" key="3">
    <source>
        <dbReference type="Google" id="ProtNLM"/>
    </source>
</evidence>
<protein>
    <recommendedName>
        <fullName evidence="3">Fe2OG dioxygenase domain-containing protein</fullName>
    </recommendedName>
</protein>
<sequence length="380" mass="42099">MEPQREELLVGYEHLGVSAFLLRGLFSEAECDFVLDSTLGGAAPAGEAPDTLRSGLSDAQQRQLRDFGPVKRTVKREEHNRKERLLFGSDALAEALWQRLAPFLRDSVGDGVAVFPDRDTECAPGSGLAQTSIGACDRRAPSARLELGDLALPADFVGEWRPHFCNPKFEVMAYPEGGCFRPHVDANLLYRERLQELSDEFPDFQEEHHDVERLTCRSFYTIVVYLTGRNDEEDTQAFTGGETNLLANSSAEKLMYTNEAGEFEAGRKRIFASVVPERGAALVFYQKGLLHEGADIARAVPTRSGQKVILRSDVFFRRTGDGEGRRGPEQPTTGVFSDGDRAAAERWLAESEDYEVMGDYETAAELYEKAMAVLGPCGRS</sequence>
<feature type="compositionally biased region" description="Basic and acidic residues" evidence="1">
    <location>
        <begin position="319"/>
        <end position="328"/>
    </location>
</feature>
<feature type="region of interest" description="Disordered" evidence="1">
    <location>
        <begin position="319"/>
        <end position="338"/>
    </location>
</feature>
<evidence type="ECO:0000256" key="1">
    <source>
        <dbReference type="SAM" id="MobiDB-lite"/>
    </source>
</evidence>
<proteinExistence type="predicted"/>
<evidence type="ECO:0000313" key="2">
    <source>
        <dbReference type="EMBL" id="CAD9640811.1"/>
    </source>
</evidence>
<gene>
    <name evidence="2" type="ORF">BRAN1462_LOCUS58633</name>
</gene>
<name>A0A6U6VBN5_9DINO</name>
<accession>A0A6U6VBN5</accession>
<dbReference type="EMBL" id="HBGW01092398">
    <property type="protein sequence ID" value="CAD9640811.1"/>
    <property type="molecule type" value="Transcribed_RNA"/>
</dbReference>
<dbReference type="AlphaFoldDB" id="A0A6U6VBN5"/>
<organism evidence="2">
    <name type="scientific">Zooxanthella nutricula</name>
    <dbReference type="NCBI Taxonomy" id="1333877"/>
    <lineage>
        <taxon>Eukaryota</taxon>
        <taxon>Sar</taxon>
        <taxon>Alveolata</taxon>
        <taxon>Dinophyceae</taxon>
        <taxon>Peridiniales</taxon>
        <taxon>Peridiniales incertae sedis</taxon>
        <taxon>Zooxanthella</taxon>
    </lineage>
</organism>
<dbReference type="Gene3D" id="2.60.120.620">
    <property type="entry name" value="q2cbj1_9rhob like domain"/>
    <property type="match status" value="1"/>
</dbReference>
<reference evidence="2" key="1">
    <citation type="submission" date="2021-01" db="EMBL/GenBank/DDBJ databases">
        <authorList>
            <person name="Corre E."/>
            <person name="Pelletier E."/>
            <person name="Niang G."/>
            <person name="Scheremetjew M."/>
            <person name="Finn R."/>
            <person name="Kale V."/>
            <person name="Holt S."/>
            <person name="Cochrane G."/>
            <person name="Meng A."/>
            <person name="Brown T."/>
            <person name="Cohen L."/>
        </authorList>
    </citation>
    <scope>NUCLEOTIDE SEQUENCE</scope>
    <source>
        <strain evidence="2">RCC3387</strain>
    </source>
</reference>